<evidence type="ECO:0000256" key="10">
    <source>
        <dbReference type="ARBA" id="ARBA00022914"/>
    </source>
</evidence>
<dbReference type="InterPro" id="IPR036188">
    <property type="entry name" value="FAD/NAD-bd_sf"/>
</dbReference>
<comment type="subunit">
    <text evidence="2">Homodimer.</text>
</comment>
<evidence type="ECO:0000313" key="23">
    <source>
        <dbReference type="Proteomes" id="UP000664414"/>
    </source>
</evidence>
<comment type="caution">
    <text evidence="22">The sequence shown here is derived from an EMBL/GenBank/DDBJ whole genome shotgun (WGS) entry which is preliminary data.</text>
</comment>
<evidence type="ECO:0000256" key="4">
    <source>
        <dbReference type="ARBA" id="ARBA00014791"/>
    </source>
</evidence>
<dbReference type="PANTHER" id="PTHR43014:SF2">
    <property type="entry name" value="MERCURIC REDUCTASE"/>
    <property type="match status" value="1"/>
</dbReference>
<dbReference type="NCBIfam" id="NF010311">
    <property type="entry name" value="PRK13748.1"/>
    <property type="match status" value="1"/>
</dbReference>
<proteinExistence type="inferred from homology"/>
<evidence type="ECO:0000256" key="7">
    <source>
        <dbReference type="ARBA" id="ARBA00022723"/>
    </source>
</evidence>
<dbReference type="InterPro" id="IPR021179">
    <property type="entry name" value="Mercury_reductase_MerA"/>
</dbReference>
<evidence type="ECO:0000256" key="13">
    <source>
        <dbReference type="ARBA" id="ARBA00023284"/>
    </source>
</evidence>
<dbReference type="GO" id="GO:0050787">
    <property type="term" value="P:detoxification of mercury ion"/>
    <property type="evidence" value="ECO:0007669"/>
    <property type="project" value="InterPro"/>
</dbReference>
<feature type="binding site" evidence="16">
    <location>
        <position position="334"/>
    </location>
    <ligand>
        <name>FAD</name>
        <dbReference type="ChEBI" id="CHEBI:57692"/>
    </ligand>
</feature>
<dbReference type="Pfam" id="PF07992">
    <property type="entry name" value="Pyr_redox_2"/>
    <property type="match status" value="1"/>
</dbReference>
<keyword evidence="16" id="KW-0547">Nucleotide-binding</keyword>
<feature type="signal peptide" evidence="19">
    <location>
        <begin position="1"/>
        <end position="26"/>
    </location>
</feature>
<organism evidence="22 23">
    <name type="scientific">Candidatus Paracaedimonas acanthamoebae</name>
    <dbReference type="NCBI Taxonomy" id="244581"/>
    <lineage>
        <taxon>Bacteria</taxon>
        <taxon>Pseudomonadati</taxon>
        <taxon>Pseudomonadota</taxon>
        <taxon>Alphaproteobacteria</taxon>
        <taxon>Holosporales</taxon>
        <taxon>Caedimonadaceae</taxon>
        <taxon>Candidatus Paracaedimonas</taxon>
    </lineage>
</organism>
<dbReference type="Pfam" id="PF02852">
    <property type="entry name" value="Pyr_redox_dim"/>
    <property type="match status" value="1"/>
</dbReference>
<evidence type="ECO:0000256" key="8">
    <source>
        <dbReference type="ARBA" id="ARBA00022827"/>
    </source>
</evidence>
<feature type="binding site" evidence="16">
    <location>
        <begin position="171"/>
        <end position="173"/>
    </location>
    <ligand>
        <name>FAD</name>
        <dbReference type="ChEBI" id="CHEBI:57692"/>
    </ligand>
</feature>
<evidence type="ECO:0000259" key="20">
    <source>
        <dbReference type="Pfam" id="PF02852"/>
    </source>
</evidence>
<dbReference type="InterPro" id="IPR016156">
    <property type="entry name" value="FAD/NAD-linked_Rdtase_dimer_sf"/>
</dbReference>
<keyword evidence="6 18" id="KW-0285">Flavoprotein</keyword>
<protein>
    <recommendedName>
        <fullName evidence="4">Mercuric reductase</fullName>
        <ecNumber evidence="3">1.16.1.1</ecNumber>
    </recommendedName>
    <alternativeName>
        <fullName evidence="14">Hg(II) reductase</fullName>
    </alternativeName>
</protein>
<keyword evidence="16" id="KW-0520">NAD</keyword>
<keyword evidence="13 18" id="KW-0676">Redox-active center</keyword>
<comment type="cofactor">
    <cofactor evidence="16">
        <name>FAD</name>
        <dbReference type="ChEBI" id="CHEBI:57692"/>
    </cofactor>
    <text evidence="16">Binds 1 FAD per subunit.</text>
</comment>
<feature type="binding site" evidence="16">
    <location>
        <position position="77"/>
    </location>
    <ligand>
        <name>FAD</name>
        <dbReference type="ChEBI" id="CHEBI:57692"/>
    </ligand>
</feature>
<evidence type="ECO:0000256" key="3">
    <source>
        <dbReference type="ARBA" id="ARBA00012661"/>
    </source>
</evidence>
<dbReference type="AlphaFoldDB" id="A0A8J7TVE3"/>
<evidence type="ECO:0000256" key="9">
    <source>
        <dbReference type="ARBA" id="ARBA00022857"/>
    </source>
</evidence>
<evidence type="ECO:0000256" key="19">
    <source>
        <dbReference type="SAM" id="SignalP"/>
    </source>
</evidence>
<sequence length="506" mass="54669">MNKPSFLKSVIAAAAALFLNINPLLASITDEDIAIIGSGSAAFSAAIHLASRGAKVTMIEEKTVGGTCVNVGCVPSKILIRSGQIAHMQEDHPFKGIQKNQPTIQNKLVFDQLQDRVLELRKTKYEDILLQNPKIKFIQGTARLIGSNKVLVHIPEKDPLELNPTKILLTTGSSPTIPDIEGLNKTPYWTSTEALFSGIVPKHLIVLGGSFVAVELAQAFSHLGSKVTLLARSTLLSREDPDISKELKGIFEGEGIRVLTHTLPKSVEHKEDFFHINIGEETLFGDHLLVATGRHANSKNLGLGEVGVKLDSEGRILVDEYLRTSVKNIFSAGDCTQLPQYVYVAAAAGNKAAINMLSEHTGVESPLDLSVVPAVTFTDPQVATVGLSAKQAKEQGYEVETRTLTLDNVPRALANFDTRGFIKLVADKKTKLILGSQIVASEAGDVIQSAALAIHNKMTTDELASKLFPYLTMVEGLKLCAQTFFTDVKKLSCCSAHIEDISSSKL</sequence>
<evidence type="ECO:0000256" key="17">
    <source>
        <dbReference type="PIRSR" id="PIRSR000350-4"/>
    </source>
</evidence>
<comment type="catalytic activity">
    <reaction evidence="15">
        <text>Hg + NADP(+) + H(+) = Hg(2+) + NADPH</text>
        <dbReference type="Rhea" id="RHEA:23856"/>
        <dbReference type="ChEBI" id="CHEBI:15378"/>
        <dbReference type="ChEBI" id="CHEBI:16170"/>
        <dbReference type="ChEBI" id="CHEBI:16793"/>
        <dbReference type="ChEBI" id="CHEBI:57783"/>
        <dbReference type="ChEBI" id="CHEBI:58349"/>
        <dbReference type="EC" id="1.16.1.1"/>
    </reaction>
</comment>
<dbReference type="PROSITE" id="PS00076">
    <property type="entry name" value="PYRIDINE_REDOX_1"/>
    <property type="match status" value="1"/>
</dbReference>
<name>A0A8J7TVE3_9PROT</name>
<accession>A0A8J7TVE3</accession>
<feature type="disulfide bond" description="Redox-active" evidence="17">
    <location>
        <begin position="68"/>
        <end position="73"/>
    </location>
</feature>
<evidence type="ECO:0000259" key="21">
    <source>
        <dbReference type="Pfam" id="PF07992"/>
    </source>
</evidence>
<evidence type="ECO:0000256" key="14">
    <source>
        <dbReference type="ARBA" id="ARBA00031725"/>
    </source>
</evidence>
<evidence type="ECO:0000256" key="18">
    <source>
        <dbReference type="RuleBase" id="RU003691"/>
    </source>
</evidence>
<keyword evidence="10" id="KW-0476">Mercury</keyword>
<dbReference type="InterPro" id="IPR001100">
    <property type="entry name" value="Pyr_nuc-diS_OxRdtase"/>
</dbReference>
<evidence type="ECO:0000256" key="16">
    <source>
        <dbReference type="PIRSR" id="PIRSR000350-3"/>
    </source>
</evidence>
<dbReference type="FunFam" id="3.30.390.30:FF:000001">
    <property type="entry name" value="Dihydrolipoyl dehydrogenase"/>
    <property type="match status" value="1"/>
</dbReference>
<dbReference type="PRINTS" id="PR00945">
    <property type="entry name" value="HGRDTASE"/>
</dbReference>
<evidence type="ECO:0000256" key="6">
    <source>
        <dbReference type="ARBA" id="ARBA00022630"/>
    </source>
</evidence>
<keyword evidence="19" id="KW-0732">Signal</keyword>
<dbReference type="GO" id="GO:0050660">
    <property type="term" value="F:flavin adenine dinucleotide binding"/>
    <property type="evidence" value="ECO:0007669"/>
    <property type="project" value="InterPro"/>
</dbReference>
<dbReference type="GO" id="GO:0016152">
    <property type="term" value="F:mercury (II) reductase (NADP+) activity"/>
    <property type="evidence" value="ECO:0007669"/>
    <property type="project" value="UniProtKB-EC"/>
</dbReference>
<dbReference type="EC" id="1.16.1.1" evidence="3"/>
<keyword evidence="9" id="KW-0521">NADP</keyword>
<keyword evidence="12" id="KW-1015">Disulfide bond</keyword>
<dbReference type="GO" id="GO:0045340">
    <property type="term" value="F:mercury ion binding"/>
    <property type="evidence" value="ECO:0007669"/>
    <property type="project" value="InterPro"/>
</dbReference>
<comment type="similarity">
    <text evidence="1 18">Belongs to the class-I pyridine nucleotide-disulfide oxidoreductase family.</text>
</comment>
<dbReference type="GO" id="GO:0003955">
    <property type="term" value="F:NAD(P)H dehydrogenase (quinone) activity"/>
    <property type="evidence" value="ECO:0007669"/>
    <property type="project" value="TreeGrafter"/>
</dbReference>
<feature type="domain" description="FAD/NAD(P)-binding" evidence="21">
    <location>
        <begin position="32"/>
        <end position="349"/>
    </location>
</feature>
<evidence type="ECO:0000256" key="11">
    <source>
        <dbReference type="ARBA" id="ARBA00023002"/>
    </source>
</evidence>
<evidence type="ECO:0000256" key="12">
    <source>
        <dbReference type="ARBA" id="ARBA00023157"/>
    </source>
</evidence>
<evidence type="ECO:0000256" key="5">
    <source>
        <dbReference type="ARBA" id="ARBA00022466"/>
    </source>
</evidence>
<dbReference type="Proteomes" id="UP000664414">
    <property type="component" value="Unassembled WGS sequence"/>
</dbReference>
<dbReference type="SUPFAM" id="SSF55424">
    <property type="entry name" value="FAD/NAD-linked reductases, dimerisation (C-terminal) domain"/>
    <property type="match status" value="1"/>
</dbReference>
<feature type="chain" id="PRO_5035199306" description="Mercuric reductase" evidence="19">
    <location>
        <begin position="27"/>
        <end position="506"/>
    </location>
</feature>
<keyword evidence="8 16" id="KW-0274">FAD</keyword>
<evidence type="ECO:0000313" key="22">
    <source>
        <dbReference type="EMBL" id="MBN9413631.1"/>
    </source>
</evidence>
<dbReference type="InterPro" id="IPR012999">
    <property type="entry name" value="Pyr_OxRdtase_I_AS"/>
</dbReference>
<dbReference type="InterPro" id="IPR023753">
    <property type="entry name" value="FAD/NAD-binding_dom"/>
</dbReference>
<dbReference type="PANTHER" id="PTHR43014">
    <property type="entry name" value="MERCURIC REDUCTASE"/>
    <property type="match status" value="1"/>
</dbReference>
<dbReference type="Gene3D" id="3.50.50.60">
    <property type="entry name" value="FAD/NAD(P)-binding domain"/>
    <property type="match status" value="2"/>
</dbReference>
<reference evidence="22" key="1">
    <citation type="submission" date="2021-02" db="EMBL/GenBank/DDBJ databases">
        <title>Thiocyanate and organic carbon inputs drive convergent selection for specific autotrophic Afipia and Thiobacillus strains within complex microbiomes.</title>
        <authorList>
            <person name="Huddy R.J."/>
            <person name="Sachdeva R."/>
            <person name="Kadzinga F."/>
            <person name="Kantor R.S."/>
            <person name="Harrison S.T.L."/>
            <person name="Banfield J.F."/>
        </authorList>
    </citation>
    <scope>NUCLEOTIDE SEQUENCE</scope>
    <source>
        <strain evidence="22">SCN18_10_11_15_R4_P_38_20</strain>
    </source>
</reference>
<evidence type="ECO:0000256" key="1">
    <source>
        <dbReference type="ARBA" id="ARBA00007532"/>
    </source>
</evidence>
<dbReference type="EMBL" id="JAFKGL010000031">
    <property type="protein sequence ID" value="MBN9413631.1"/>
    <property type="molecule type" value="Genomic_DNA"/>
</dbReference>
<keyword evidence="7" id="KW-0479">Metal-binding</keyword>
<dbReference type="NCBIfam" id="TIGR02053">
    <property type="entry name" value="MerA"/>
    <property type="match status" value="1"/>
</dbReference>
<keyword evidence="5" id="KW-0475">Mercuric resistance</keyword>
<dbReference type="SUPFAM" id="SSF51905">
    <property type="entry name" value="FAD/NAD(P)-binding domain"/>
    <property type="match status" value="1"/>
</dbReference>
<dbReference type="PIRSF" id="PIRSF000350">
    <property type="entry name" value="Mercury_reductase_MerA"/>
    <property type="match status" value="1"/>
</dbReference>
<dbReference type="GO" id="GO:0050661">
    <property type="term" value="F:NADP binding"/>
    <property type="evidence" value="ECO:0007669"/>
    <property type="project" value="InterPro"/>
</dbReference>
<evidence type="ECO:0000256" key="2">
    <source>
        <dbReference type="ARBA" id="ARBA00011738"/>
    </source>
</evidence>
<dbReference type="Gene3D" id="3.30.390.30">
    <property type="match status" value="1"/>
</dbReference>
<gene>
    <name evidence="22" type="primary">merA</name>
    <name evidence="22" type="ORF">J0H12_06905</name>
</gene>
<feature type="binding site" evidence="16">
    <location>
        <begin position="208"/>
        <end position="215"/>
    </location>
    <ligand>
        <name>NAD(+)</name>
        <dbReference type="ChEBI" id="CHEBI:57540"/>
    </ligand>
</feature>
<dbReference type="InterPro" id="IPR004099">
    <property type="entry name" value="Pyr_nucl-diS_OxRdtase_dimer"/>
</dbReference>
<keyword evidence="11 18" id="KW-0560">Oxidoreductase</keyword>
<feature type="domain" description="Pyridine nucleotide-disulphide oxidoreductase dimerisation" evidence="20">
    <location>
        <begin position="372"/>
        <end position="478"/>
    </location>
</feature>
<evidence type="ECO:0000256" key="15">
    <source>
        <dbReference type="ARBA" id="ARBA00048984"/>
    </source>
</evidence>
<dbReference type="GO" id="GO:0016668">
    <property type="term" value="F:oxidoreductase activity, acting on a sulfur group of donors, NAD(P) as acceptor"/>
    <property type="evidence" value="ECO:0007669"/>
    <property type="project" value="InterPro"/>
</dbReference>
<feature type="binding site" evidence="16">
    <location>
        <position position="293"/>
    </location>
    <ligand>
        <name>NAD(+)</name>
        <dbReference type="ChEBI" id="CHEBI:57540"/>
    </ligand>
</feature>